<proteinExistence type="predicted"/>
<keyword evidence="2" id="KW-0472">Membrane</keyword>
<feature type="transmembrane region" description="Helical" evidence="2">
    <location>
        <begin position="90"/>
        <end position="108"/>
    </location>
</feature>
<dbReference type="Pfam" id="PF13620">
    <property type="entry name" value="CarboxypepD_reg"/>
    <property type="match status" value="1"/>
</dbReference>
<dbReference type="InterPro" id="IPR008969">
    <property type="entry name" value="CarboxyPept-like_regulatory"/>
</dbReference>
<keyword evidence="2" id="KW-1133">Transmembrane helix</keyword>
<evidence type="ECO:0000313" key="4">
    <source>
        <dbReference type="Proteomes" id="UP001199816"/>
    </source>
</evidence>
<accession>A0ABS8PM87</accession>
<keyword evidence="2" id="KW-0812">Transmembrane</keyword>
<reference evidence="3 4" key="1">
    <citation type="submission" date="2021-11" db="EMBL/GenBank/DDBJ databases">
        <title>Genomic of Niabella pedocola.</title>
        <authorList>
            <person name="Wu T."/>
        </authorList>
    </citation>
    <scope>NUCLEOTIDE SEQUENCE [LARGE SCALE GENOMIC DNA]</scope>
    <source>
        <strain evidence="3 4">JCM 31011</strain>
    </source>
</reference>
<evidence type="ECO:0000256" key="1">
    <source>
        <dbReference type="SAM" id="MobiDB-lite"/>
    </source>
</evidence>
<dbReference type="EMBL" id="JAJNEC010000004">
    <property type="protein sequence ID" value="MCD2422225.1"/>
    <property type="molecule type" value="Genomic_DNA"/>
</dbReference>
<evidence type="ECO:0000313" key="3">
    <source>
        <dbReference type="EMBL" id="MCD2422225.1"/>
    </source>
</evidence>
<dbReference type="SUPFAM" id="SSF49464">
    <property type="entry name" value="Carboxypeptidase regulatory domain-like"/>
    <property type="match status" value="1"/>
</dbReference>
<dbReference type="Gene3D" id="2.60.40.1120">
    <property type="entry name" value="Carboxypeptidase-like, regulatory domain"/>
    <property type="match status" value="1"/>
</dbReference>
<dbReference type="Proteomes" id="UP001199816">
    <property type="component" value="Unassembled WGS sequence"/>
</dbReference>
<dbReference type="RefSeq" id="WP_231003128.1">
    <property type="nucleotide sequence ID" value="NZ_JAJNEC010000004.1"/>
</dbReference>
<organism evidence="3 4">
    <name type="scientific">Niabella pedocola</name>
    <dbReference type="NCBI Taxonomy" id="1752077"/>
    <lineage>
        <taxon>Bacteria</taxon>
        <taxon>Pseudomonadati</taxon>
        <taxon>Bacteroidota</taxon>
        <taxon>Chitinophagia</taxon>
        <taxon>Chitinophagales</taxon>
        <taxon>Chitinophagaceae</taxon>
        <taxon>Niabella</taxon>
    </lineage>
</organism>
<name>A0ABS8PM87_9BACT</name>
<keyword evidence="4" id="KW-1185">Reference proteome</keyword>
<evidence type="ECO:0000256" key="2">
    <source>
        <dbReference type="SAM" id="Phobius"/>
    </source>
</evidence>
<comment type="caution">
    <text evidence="3">The sequence shown here is derived from an EMBL/GenBank/DDBJ whole genome shotgun (WGS) entry which is preliminary data.</text>
</comment>
<feature type="region of interest" description="Disordered" evidence="1">
    <location>
        <begin position="157"/>
        <end position="177"/>
    </location>
</feature>
<protein>
    <submittedName>
        <fullName evidence="3">Carboxypeptidase regulatory-like domain-containing protein</fullName>
    </submittedName>
</protein>
<sequence length="459" mass="49293">MPTDPTYQYTIEDIRRYLSGSMSPAEMHDMEKAALADPFLADALDGYRTARPAVADIHLNEIRSRISGQKVEPGRQTPVVALHKTKWWRGLAAAAVIGIMAAGAWFFMRPDNSTTSHIAIQDARTAPPATKATADTAAAQDDHLKDTAIAMQQLAVTGRESHTSKPLPATKKTVPPPAAPALQAAEEQIAAADAVVVPALPAKAMANLPKDSHFSANARTNNSMLRIRGVSSLKKAPSENLGAGWEGPIGATGNLSFVAAKNEEPPYYLGKVTDTSGIPIPGVTITTSQNKSTVSNVDGSFRLPAQDSAGSLAFTAPGYKYKMQQLLSGKVAGIQLTKTDNALNDVVVIGYGQQKKRAVIGSISSYKVDTLPYKESPYPQGGWDSFYNNLTNEMGINKGNASKELHLRFTVENGLPEKFTVVKTPDEATAQKAISIIKKGPKWKTSKRKKKVDVKMKVD</sequence>
<gene>
    <name evidence="3" type="ORF">LQ567_05585</name>
</gene>